<dbReference type="Pfam" id="PF12670">
    <property type="entry name" value="DUF3792"/>
    <property type="match status" value="1"/>
</dbReference>
<feature type="transmembrane region" description="Helical" evidence="1">
    <location>
        <begin position="52"/>
        <end position="70"/>
    </location>
</feature>
<dbReference type="Proteomes" id="UP001208017">
    <property type="component" value="Unassembled WGS sequence"/>
</dbReference>
<dbReference type="InterPro" id="IPR023804">
    <property type="entry name" value="DUF3792_TM"/>
</dbReference>
<protein>
    <submittedName>
        <fullName evidence="2">TIGR04086 family membrane protein</fullName>
    </submittedName>
</protein>
<keyword evidence="1" id="KW-0812">Transmembrane</keyword>
<evidence type="ECO:0000256" key="1">
    <source>
        <dbReference type="SAM" id="Phobius"/>
    </source>
</evidence>
<keyword evidence="3" id="KW-1185">Reference proteome</keyword>
<keyword evidence="1" id="KW-1133">Transmembrane helix</keyword>
<gene>
    <name evidence="2" type="ORF">OS242_09445</name>
</gene>
<keyword evidence="1" id="KW-0472">Membrane</keyword>
<dbReference type="NCBIfam" id="TIGR04086">
    <property type="entry name" value="TIGR04086_membr"/>
    <property type="match status" value="1"/>
</dbReference>
<reference evidence="2 3" key="1">
    <citation type="submission" date="2022-11" db="EMBL/GenBank/DDBJ databases">
        <title>Study of microbial diversity in lake waters.</title>
        <authorList>
            <person name="Zhang J."/>
        </authorList>
    </citation>
    <scope>NUCLEOTIDE SEQUENCE [LARGE SCALE GENOMIC DNA]</scope>
    <source>
        <strain evidence="2 3">DT12</strain>
    </source>
</reference>
<evidence type="ECO:0000313" key="3">
    <source>
        <dbReference type="Proteomes" id="UP001208017"/>
    </source>
</evidence>
<feature type="transmembrane region" description="Helical" evidence="1">
    <location>
        <begin position="20"/>
        <end position="40"/>
    </location>
</feature>
<comment type="caution">
    <text evidence="2">The sequence shown here is derived from an EMBL/GenBank/DDBJ whole genome shotgun (WGS) entry which is preliminary data.</text>
</comment>
<sequence>MKNKSFSEYAPSLNGAPIIYGLVASFVTALVSILITTLVMGWTSVAEAKLSTITYVLNMVAVVVGSMMAARQAGNKGWYYGGITGLAYAILITALGLLMVAGPVFNANNLFQTVLMGLIGAFGGMIGVNLKK</sequence>
<feature type="transmembrane region" description="Helical" evidence="1">
    <location>
        <begin position="110"/>
        <end position="130"/>
    </location>
</feature>
<accession>A0ABT3X3I5</accession>
<proteinExistence type="predicted"/>
<name>A0ABT3X3I5_9BACL</name>
<feature type="transmembrane region" description="Helical" evidence="1">
    <location>
        <begin position="77"/>
        <end position="98"/>
    </location>
</feature>
<dbReference type="EMBL" id="JAPMLT010000004">
    <property type="protein sequence ID" value="MCX7570186.1"/>
    <property type="molecule type" value="Genomic_DNA"/>
</dbReference>
<evidence type="ECO:0000313" key="2">
    <source>
        <dbReference type="EMBL" id="MCX7570186.1"/>
    </source>
</evidence>
<dbReference type="RefSeq" id="WP_267151439.1">
    <property type="nucleotide sequence ID" value="NZ_JAPMLT010000004.1"/>
</dbReference>
<organism evidence="2 3">
    <name type="scientific">Tumebacillus lacus</name>
    <dbReference type="NCBI Taxonomy" id="2995335"/>
    <lineage>
        <taxon>Bacteria</taxon>
        <taxon>Bacillati</taxon>
        <taxon>Bacillota</taxon>
        <taxon>Bacilli</taxon>
        <taxon>Bacillales</taxon>
        <taxon>Alicyclobacillaceae</taxon>
        <taxon>Tumebacillus</taxon>
    </lineage>
</organism>